<dbReference type="RefSeq" id="XP_022246802.1">
    <property type="nucleotide sequence ID" value="XM_022391094.1"/>
</dbReference>
<dbReference type="Proteomes" id="UP000694941">
    <property type="component" value="Unplaced"/>
</dbReference>
<dbReference type="InterPro" id="IPR036961">
    <property type="entry name" value="Kinesin_motor_dom_sf"/>
</dbReference>
<feature type="region of interest" description="Actin-binding" evidence="6">
    <location>
        <begin position="510"/>
        <end position="532"/>
    </location>
</feature>
<evidence type="ECO:0000256" key="3">
    <source>
        <dbReference type="ARBA" id="ARBA00023123"/>
    </source>
</evidence>
<dbReference type="PROSITE" id="PS50096">
    <property type="entry name" value="IQ"/>
    <property type="match status" value="1"/>
</dbReference>
<organism evidence="9 10">
    <name type="scientific">Limulus polyphemus</name>
    <name type="common">Atlantic horseshoe crab</name>
    <dbReference type="NCBI Taxonomy" id="6850"/>
    <lineage>
        <taxon>Eukaryota</taxon>
        <taxon>Metazoa</taxon>
        <taxon>Ecdysozoa</taxon>
        <taxon>Arthropoda</taxon>
        <taxon>Chelicerata</taxon>
        <taxon>Merostomata</taxon>
        <taxon>Xiphosura</taxon>
        <taxon>Limulidae</taxon>
        <taxon>Limulus</taxon>
    </lineage>
</organism>
<dbReference type="Pfam" id="PF00063">
    <property type="entry name" value="Myosin_head"/>
    <property type="match status" value="1"/>
</dbReference>
<dbReference type="Gene3D" id="3.40.850.10">
    <property type="entry name" value="Kinesin motor domain"/>
    <property type="match status" value="1"/>
</dbReference>
<sequence length="943" mass="108313">MAGFSDVGIGDFVLLQDISLDSFMENLKKSSRDSCIVISGESGSGKTEASKIIMRYIAAITNVSGQQEVERVKNILLQSNCILESFGNAKTNRNDNSSRFGKYMDINFDFKGDPLGGHINNYLLEKSRVVMQQHGERNFHSFYQLLFGSPDSVLSQCKLKQDPKAYFYIKQGGSHKVDTINDKSDYKSVNSAMRTLGFLQEHCDTLWKVVAAILHMGNIEFSMEDDQTFVKNKDTLKILSKLFSVKEDDLEKTLCHRVIAAGGEVMQKGHTKAEAIYGRDAFAKAIYERMFTWIVNRINEAIKVDTDWKSHGKNTVIGVLDIYGFEIFDNNSFEQFCINYCNEKLQQLFIELVLKQEQEEYRREGIEWQNIEYFNNAIICNLVEEPHKGIISIIDEACLNVGKVTDEMLLEEFDKKLGSHKHYTSRKLAPTDKSMDHAKDFRIHHYAGDVKYSILGFLDKNKDTLFQDFKRLLYSSTDLLIKSMWPEGAQHVTQVTKRPLTAGTLFKNSMIALVQNLSQKEPYYIRCIKPNEKKSPLLFNDERVRHQVCYLGLIENVRVRRAGFAYRQTYPRFLQRYKMASKLTWPNYHGPDKDGCRVLIQELGFSDDVKYGKTKVFIRSPQTISKLEELRAEMIPTLVLLLQKMWRGAIARLKYRKMRAALIIMARYRKYKMRSYIIQLLQAFKNVKQAKDFGKNVKWPRPPPVLKNAVNDFKSIHERWRAHMILKRVPKEEWPQLQLKVAASEALSGCRKEWGLKRKWEGNYLAMNPENDNSSTFISSVGSLKSKDRFQNALFSSFVRKVNKHNKSAERVLLVTDKYLYKLDNKKFRPLKSGIPITDLTGVSVGPGPDQLVILHLRGGNDFVIALTSHNEDNRVGELVGVVAHHWKLAQKRDLKVLVGKQLQCMLGNKEKIIHIEVDSNVITPAFRKSGANLSFMWPGGSN</sequence>
<dbReference type="PANTHER" id="PTHR13140">
    <property type="entry name" value="MYOSIN"/>
    <property type="match status" value="1"/>
</dbReference>
<dbReference type="SMART" id="SM00242">
    <property type="entry name" value="MYSc"/>
    <property type="match status" value="1"/>
</dbReference>
<evidence type="ECO:0000313" key="9">
    <source>
        <dbReference type="Proteomes" id="UP000694941"/>
    </source>
</evidence>
<dbReference type="PROSITE" id="PS51757">
    <property type="entry name" value="TH1"/>
    <property type="match status" value="1"/>
</dbReference>
<dbReference type="Gene3D" id="1.10.10.820">
    <property type="match status" value="1"/>
</dbReference>
<dbReference type="Gene3D" id="1.20.5.4820">
    <property type="match status" value="1"/>
</dbReference>
<feature type="domain" description="TH1" evidence="8">
    <location>
        <begin position="749"/>
        <end position="940"/>
    </location>
</feature>
<evidence type="ECO:0000256" key="1">
    <source>
        <dbReference type="ARBA" id="ARBA00022741"/>
    </source>
</evidence>
<dbReference type="Gene3D" id="1.20.120.720">
    <property type="entry name" value="Myosin VI head, motor domain, U50 subdomain"/>
    <property type="match status" value="1"/>
</dbReference>
<reference evidence="10" key="1">
    <citation type="submission" date="2025-08" db="UniProtKB">
        <authorList>
            <consortium name="RefSeq"/>
        </authorList>
    </citation>
    <scope>IDENTIFICATION</scope>
    <source>
        <tissue evidence="10">Muscle</tissue>
    </source>
</reference>
<dbReference type="PRINTS" id="PR00193">
    <property type="entry name" value="MYOSINHEAVY"/>
</dbReference>
<dbReference type="PANTHER" id="PTHR13140:SF713">
    <property type="entry name" value="UNCONVENTIONAL MYOSIN ID"/>
    <property type="match status" value="1"/>
</dbReference>
<evidence type="ECO:0000256" key="2">
    <source>
        <dbReference type="ARBA" id="ARBA00022840"/>
    </source>
</evidence>
<protein>
    <submittedName>
        <fullName evidence="10">Unconventional myosin-Id-like</fullName>
    </submittedName>
</protein>
<keyword evidence="2 6" id="KW-0067">ATP-binding</keyword>
<name>A0ABM1ST46_LIMPO</name>
<dbReference type="Gene3D" id="1.20.58.530">
    <property type="match status" value="1"/>
</dbReference>
<dbReference type="InterPro" id="IPR001609">
    <property type="entry name" value="Myosin_head_motor_dom-like"/>
</dbReference>
<dbReference type="SUPFAM" id="SSF52540">
    <property type="entry name" value="P-loop containing nucleoside triphosphate hydrolases"/>
    <property type="match status" value="1"/>
</dbReference>
<dbReference type="GeneID" id="106463556"/>
<evidence type="ECO:0000259" key="7">
    <source>
        <dbReference type="PROSITE" id="PS51456"/>
    </source>
</evidence>
<feature type="domain" description="Myosin motor" evidence="7">
    <location>
        <begin position="1"/>
        <end position="632"/>
    </location>
</feature>
<dbReference type="PROSITE" id="PS51456">
    <property type="entry name" value="MYOSIN_MOTOR"/>
    <property type="match status" value="1"/>
</dbReference>
<keyword evidence="4 6" id="KW-0505">Motor protein</keyword>
<evidence type="ECO:0000256" key="5">
    <source>
        <dbReference type="ARBA" id="ARBA00023203"/>
    </source>
</evidence>
<evidence type="ECO:0000256" key="6">
    <source>
        <dbReference type="PROSITE-ProRule" id="PRU00782"/>
    </source>
</evidence>
<gene>
    <name evidence="10" type="primary">LOC106463556</name>
</gene>
<dbReference type="InterPro" id="IPR027417">
    <property type="entry name" value="P-loop_NTPase"/>
</dbReference>
<evidence type="ECO:0000313" key="10">
    <source>
        <dbReference type="RefSeq" id="XP_022246802.1"/>
    </source>
</evidence>
<keyword evidence="1 6" id="KW-0547">Nucleotide-binding</keyword>
<evidence type="ECO:0000259" key="8">
    <source>
        <dbReference type="PROSITE" id="PS51757"/>
    </source>
</evidence>
<proteinExistence type="inferred from homology"/>
<evidence type="ECO:0000256" key="4">
    <source>
        <dbReference type="ARBA" id="ARBA00023175"/>
    </source>
</evidence>
<dbReference type="Pfam" id="PF06017">
    <property type="entry name" value="Myosin_TH1"/>
    <property type="match status" value="1"/>
</dbReference>
<comment type="similarity">
    <text evidence="6">Belongs to the TRAFAC class myosin-kinesin ATPase superfamily. Myosin family.</text>
</comment>
<keyword evidence="9" id="KW-1185">Reference proteome</keyword>
<feature type="binding site" evidence="6">
    <location>
        <begin position="40"/>
        <end position="47"/>
    </location>
    <ligand>
        <name>ATP</name>
        <dbReference type="ChEBI" id="CHEBI:30616"/>
    </ligand>
</feature>
<dbReference type="InterPro" id="IPR010926">
    <property type="entry name" value="Myosin_TH1"/>
</dbReference>
<keyword evidence="3 6" id="KW-0518">Myosin</keyword>
<accession>A0ABM1ST46</accession>
<keyword evidence="5 6" id="KW-0009">Actin-binding</keyword>